<feature type="region of interest" description="Disordered" evidence="1">
    <location>
        <begin position="1"/>
        <end position="23"/>
    </location>
</feature>
<evidence type="ECO:0000313" key="3">
    <source>
        <dbReference type="Proteomes" id="UP000237819"/>
    </source>
</evidence>
<sequence>MMLHVSEAAHGPKATEKSPVPPSCVITISGHKMRLAMSATQAKRLRRAKLKHVLKSDRGTKIEIDFAKVKDIFPVSQ</sequence>
<evidence type="ECO:0000313" key="2">
    <source>
        <dbReference type="EMBL" id="PQO47390.1"/>
    </source>
</evidence>
<proteinExistence type="predicted"/>
<comment type="caution">
    <text evidence="2">The sequence shown here is derived from an EMBL/GenBank/DDBJ whole genome shotgun (WGS) entry which is preliminary data.</text>
</comment>
<name>A0A2S8GSJ1_9BACT</name>
<dbReference type="EMBL" id="PUHZ01000005">
    <property type="protein sequence ID" value="PQO47390.1"/>
    <property type="molecule type" value="Genomic_DNA"/>
</dbReference>
<accession>A0A2S8GSJ1</accession>
<reference evidence="2 3" key="1">
    <citation type="submission" date="2018-02" db="EMBL/GenBank/DDBJ databases">
        <title>Comparative genomes isolates from brazilian mangrove.</title>
        <authorList>
            <person name="Araujo J.E."/>
            <person name="Taketani R.G."/>
            <person name="Silva M.C.P."/>
            <person name="Loureco M.V."/>
            <person name="Andreote F.D."/>
        </authorList>
    </citation>
    <scope>NUCLEOTIDE SEQUENCE [LARGE SCALE GENOMIC DNA]</scope>
    <source>
        <strain evidence="2 3">Nap-Phe MGV</strain>
    </source>
</reference>
<dbReference type="Proteomes" id="UP000237819">
    <property type="component" value="Unassembled WGS sequence"/>
</dbReference>
<gene>
    <name evidence="2" type="ORF">C5Y93_04930</name>
</gene>
<protein>
    <submittedName>
        <fullName evidence="2">Uncharacterized protein</fullName>
    </submittedName>
</protein>
<evidence type="ECO:0000256" key="1">
    <source>
        <dbReference type="SAM" id="MobiDB-lite"/>
    </source>
</evidence>
<organism evidence="2 3">
    <name type="scientific">Blastopirellula marina</name>
    <dbReference type="NCBI Taxonomy" id="124"/>
    <lineage>
        <taxon>Bacteria</taxon>
        <taxon>Pseudomonadati</taxon>
        <taxon>Planctomycetota</taxon>
        <taxon>Planctomycetia</taxon>
        <taxon>Pirellulales</taxon>
        <taxon>Pirellulaceae</taxon>
        <taxon>Blastopirellula</taxon>
    </lineage>
</organism>
<dbReference type="AlphaFoldDB" id="A0A2S8GSJ1"/>